<keyword evidence="4 5" id="KW-0472">Membrane</keyword>
<gene>
    <name evidence="6" type="ORF">FCN74_00255</name>
</gene>
<evidence type="ECO:0000256" key="4">
    <source>
        <dbReference type="ARBA" id="ARBA00023136"/>
    </source>
</evidence>
<evidence type="ECO:0000256" key="1">
    <source>
        <dbReference type="ARBA" id="ARBA00004141"/>
    </source>
</evidence>
<protein>
    <recommendedName>
        <fullName evidence="8">DoxX-like family protein</fullName>
    </recommendedName>
</protein>
<feature type="transmembrane region" description="Helical" evidence="5">
    <location>
        <begin position="95"/>
        <end position="112"/>
    </location>
</feature>
<reference evidence="6 7" key="1">
    <citation type="submission" date="2019-04" db="EMBL/GenBank/DDBJ databases">
        <title>Psychroflexus halotolerans sp. nov., isolated from a marine solar saltern.</title>
        <authorList>
            <person name="Feng X."/>
        </authorList>
    </citation>
    <scope>NUCLEOTIDE SEQUENCE [LARGE SCALE GENOMIC DNA]</scope>
    <source>
        <strain evidence="6 7">WDS2C27</strain>
    </source>
</reference>
<evidence type="ECO:0000256" key="2">
    <source>
        <dbReference type="ARBA" id="ARBA00022692"/>
    </source>
</evidence>
<dbReference type="AlphaFoldDB" id="A0A4U5TS18"/>
<dbReference type="EMBL" id="SWMU01000001">
    <property type="protein sequence ID" value="TKS56893.1"/>
    <property type="molecule type" value="Genomic_DNA"/>
</dbReference>
<comment type="subcellular location">
    <subcellularLocation>
        <location evidence="1">Membrane</location>
        <topology evidence="1">Multi-pass membrane protein</topology>
    </subcellularLocation>
</comment>
<accession>A0A4U5TS18</accession>
<organism evidence="6 7">
    <name type="scientific">Mesohalobacter halotolerans</name>
    <dbReference type="NCBI Taxonomy" id="1883405"/>
    <lineage>
        <taxon>Bacteria</taxon>
        <taxon>Pseudomonadati</taxon>
        <taxon>Bacteroidota</taxon>
        <taxon>Flavobacteriia</taxon>
        <taxon>Flavobacteriales</taxon>
        <taxon>Flavobacteriaceae</taxon>
        <taxon>Mesohalobacter</taxon>
    </lineage>
</organism>
<keyword evidence="3 5" id="KW-1133">Transmembrane helix</keyword>
<keyword evidence="2 5" id="KW-0812">Transmembrane</keyword>
<dbReference type="GO" id="GO:0016020">
    <property type="term" value="C:membrane"/>
    <property type="evidence" value="ECO:0007669"/>
    <property type="project" value="UniProtKB-SubCell"/>
</dbReference>
<feature type="transmembrane region" description="Helical" evidence="5">
    <location>
        <begin position="44"/>
        <end position="61"/>
    </location>
</feature>
<evidence type="ECO:0008006" key="8">
    <source>
        <dbReference type="Google" id="ProtNLM"/>
    </source>
</evidence>
<proteinExistence type="predicted"/>
<dbReference type="Pfam" id="PF13564">
    <property type="entry name" value="DoxX_2"/>
    <property type="match status" value="1"/>
</dbReference>
<feature type="transmembrane region" description="Helical" evidence="5">
    <location>
        <begin position="6"/>
        <end position="23"/>
    </location>
</feature>
<dbReference type="OrthoDB" id="797173at2"/>
<evidence type="ECO:0000313" key="6">
    <source>
        <dbReference type="EMBL" id="TKS56893.1"/>
    </source>
</evidence>
<dbReference type="InterPro" id="IPR032808">
    <property type="entry name" value="DoxX"/>
</dbReference>
<dbReference type="Proteomes" id="UP000306552">
    <property type="component" value="Unassembled WGS sequence"/>
</dbReference>
<comment type="caution">
    <text evidence="6">The sequence shown here is derived from an EMBL/GenBank/DDBJ whole genome shotgun (WGS) entry which is preliminary data.</text>
</comment>
<evidence type="ECO:0000256" key="3">
    <source>
        <dbReference type="ARBA" id="ARBA00022989"/>
    </source>
</evidence>
<sequence length="115" mass="12754">MLDTITILAQIAVAASVAFVWILRMHNVKKEFNQFGLSLKVRSFVGFAKTAISTLLVVGIWYPELVFYAAIGMALFMASAQYFHWSAGNPIKQKLPSFILLLLSIFIALSSAEII</sequence>
<evidence type="ECO:0000256" key="5">
    <source>
        <dbReference type="SAM" id="Phobius"/>
    </source>
</evidence>
<evidence type="ECO:0000313" key="7">
    <source>
        <dbReference type="Proteomes" id="UP000306552"/>
    </source>
</evidence>
<feature type="transmembrane region" description="Helical" evidence="5">
    <location>
        <begin position="67"/>
        <end position="83"/>
    </location>
</feature>
<name>A0A4U5TS18_9FLAO</name>
<keyword evidence="7" id="KW-1185">Reference proteome</keyword>
<dbReference type="RefSeq" id="WP_138930597.1">
    <property type="nucleotide sequence ID" value="NZ_SWMU01000001.1"/>
</dbReference>